<protein>
    <recommendedName>
        <fullName evidence="3">SLH domain-containing protein</fullName>
    </recommendedName>
</protein>
<evidence type="ECO:0000259" key="3">
    <source>
        <dbReference type="PROSITE" id="PS51272"/>
    </source>
</evidence>
<dbReference type="Pfam" id="PF00395">
    <property type="entry name" value="SLH"/>
    <property type="match status" value="1"/>
</dbReference>
<evidence type="ECO:0000313" key="4">
    <source>
        <dbReference type="EMBL" id="MTR83437.1"/>
    </source>
</evidence>
<reference evidence="4 5" key="1">
    <citation type="journal article" date="2019" name="Nat. Med.">
        <title>A library of human gut bacterial isolates paired with longitudinal multiomics data enables mechanistic microbiome research.</title>
        <authorList>
            <person name="Poyet M."/>
            <person name="Groussin M."/>
            <person name="Gibbons S.M."/>
            <person name="Avila-Pacheco J."/>
            <person name="Jiang X."/>
            <person name="Kearney S.M."/>
            <person name="Perrotta A.R."/>
            <person name="Berdy B."/>
            <person name="Zhao S."/>
            <person name="Lieberman T.D."/>
            <person name="Swanson P.K."/>
            <person name="Smith M."/>
            <person name="Roesemann S."/>
            <person name="Alexander J.E."/>
            <person name="Rich S.A."/>
            <person name="Livny J."/>
            <person name="Vlamakis H."/>
            <person name="Clish C."/>
            <person name="Bullock K."/>
            <person name="Deik A."/>
            <person name="Scott J."/>
            <person name="Pierce K.A."/>
            <person name="Xavier R.J."/>
            <person name="Alm E.J."/>
        </authorList>
    </citation>
    <scope>NUCLEOTIDE SEQUENCE [LARGE SCALE GENOMIC DNA]</scope>
    <source>
        <strain evidence="4 5">BIOML-A1</strain>
    </source>
</reference>
<dbReference type="EMBL" id="WNAL01000118">
    <property type="protein sequence ID" value="MTR83437.1"/>
    <property type="molecule type" value="Genomic_DNA"/>
</dbReference>
<evidence type="ECO:0000313" key="5">
    <source>
        <dbReference type="Proteomes" id="UP000446657"/>
    </source>
</evidence>
<keyword evidence="1" id="KW-0677">Repeat</keyword>
<name>A0A844KSI3_9FIRM</name>
<keyword evidence="2" id="KW-0732">Signal</keyword>
<feature type="non-terminal residue" evidence="4">
    <location>
        <position position="313"/>
    </location>
</feature>
<feature type="domain" description="SLH" evidence="3">
    <location>
        <begin position="143"/>
        <end position="212"/>
    </location>
</feature>
<organism evidence="4 5">
    <name type="scientific">Roseburia faecis</name>
    <dbReference type="NCBI Taxonomy" id="301302"/>
    <lineage>
        <taxon>Bacteria</taxon>
        <taxon>Bacillati</taxon>
        <taxon>Bacillota</taxon>
        <taxon>Clostridia</taxon>
        <taxon>Lachnospirales</taxon>
        <taxon>Lachnospiraceae</taxon>
        <taxon>Roseburia</taxon>
    </lineage>
</organism>
<comment type="caution">
    <text evidence="4">The sequence shown here is derived from an EMBL/GenBank/DDBJ whole genome shotgun (WGS) entry which is preliminary data.</text>
</comment>
<accession>A0A844KSI3</accession>
<evidence type="ECO:0000256" key="1">
    <source>
        <dbReference type="ARBA" id="ARBA00022737"/>
    </source>
</evidence>
<dbReference type="AlphaFoldDB" id="A0A844KSI3"/>
<feature type="chain" id="PRO_5039565714" description="SLH domain-containing protein" evidence="2">
    <location>
        <begin position="38"/>
        <end position="313"/>
    </location>
</feature>
<dbReference type="InterPro" id="IPR001119">
    <property type="entry name" value="SLH_dom"/>
</dbReference>
<gene>
    <name evidence="4" type="ORF">GMD30_17720</name>
</gene>
<dbReference type="Proteomes" id="UP000446657">
    <property type="component" value="Unassembled WGS sequence"/>
</dbReference>
<evidence type="ECO:0000256" key="2">
    <source>
        <dbReference type="SAM" id="SignalP"/>
    </source>
</evidence>
<feature type="signal peptide" evidence="2">
    <location>
        <begin position="1"/>
        <end position="37"/>
    </location>
</feature>
<dbReference type="PROSITE" id="PS51272">
    <property type="entry name" value="SLH"/>
    <property type="match status" value="1"/>
</dbReference>
<proteinExistence type="predicted"/>
<sequence>MYMKNKWLKNSNRQHLRYSMRQASGIALALVMGISVAAAGHTQSVKAAVDTQTADTGVTATTDTANQITETTTIGKNQISIKDFASQVQKVTGKDVLKNAGIKNTAAATTNEIAAYLLNEADSAVNGGENSYNYDLYGYVKYFNRISDIKKADDKYKESLYKCFTKGIMVGKSNGTYSSTRKFLPKTKITKDEAKKMINRLKNKGKRFKLSYDGQVLRIINLPKNYKDYPYILASFPNSYYEKKMWYTKQRTKKDKTPAQTAKILSDEDKDMICAKIKKNVELRLNVDYRKTFTSKWKSDLMNTYIDTNKQKS</sequence>